<dbReference type="Gene3D" id="3.40.30.10">
    <property type="entry name" value="Glutaredoxin"/>
    <property type="match status" value="1"/>
</dbReference>
<name>A0AAU6NZ63_9FLAO</name>
<sequence>MKTPISMLLLLSRACMILFFGILLVSCEKDASQNNDVAYLGGEIVNPKDDFVVLTKSDSKLVDTLKLDKRNRFIYKFDSLTSGLYLFKLHAADGFEHQMVLLEPNDSIMLRLNTMEFDESLVFTGHGAKKNNYLIELFLESEIDDKKVLGFSQLPPKEFETKVDSIKESKLKKLKDFSVKNTVSKRFVDLVEANINYDYYLSKEVYPFVNYSTNERKIIESLPEDFYAFRKDIDYNHSSIKDYFPYYSFLRHHFENLALTKHFKESNDSIFNRKCLNYNLTRLDYIDSLVKSDNIKNSLLMNTAIEFISDNKNVKDYDTFLKSFNSKCSNKDQKEYLTNTINALKGLKPGNTLPNIKVFDINGNEKRLGQLMNHKPTVIYFWRQSYLRHFQESHEKVKELEKKYPEINFVAINAYENHVPAWQEHLKLYKYDKTNEFLFENPTEGKQSLAIYPINKVILVNKRGQIINPHTNMFSIHFENQLLEALNP</sequence>
<dbReference type="Proteomes" id="UP001368318">
    <property type="component" value="Chromosome"/>
</dbReference>
<dbReference type="RefSeq" id="WP_338730827.1">
    <property type="nucleotide sequence ID" value="NZ_CP136924.1"/>
</dbReference>
<keyword evidence="4" id="KW-1185">Reference proteome</keyword>
<dbReference type="EMBL" id="CP136925">
    <property type="protein sequence ID" value="WXA11924.1"/>
    <property type="molecule type" value="Genomic_DNA"/>
</dbReference>
<feature type="domain" description="Thioredoxin" evidence="1">
    <location>
        <begin position="347"/>
        <end position="488"/>
    </location>
</feature>
<protein>
    <recommendedName>
        <fullName evidence="1">Thioredoxin domain-containing protein</fullName>
    </recommendedName>
</protein>
<accession>A0AAU6NZ63</accession>
<dbReference type="InterPro" id="IPR036249">
    <property type="entry name" value="Thioredoxin-like_sf"/>
</dbReference>
<dbReference type="SUPFAM" id="SSF52833">
    <property type="entry name" value="Thioredoxin-like"/>
    <property type="match status" value="1"/>
</dbReference>
<dbReference type="KEGG" id="mcaa:R3L15_07195"/>
<evidence type="ECO:0000313" key="4">
    <source>
        <dbReference type="Proteomes" id="UP001368318"/>
    </source>
</evidence>
<evidence type="ECO:0000313" key="2">
    <source>
        <dbReference type="EMBL" id="WXA02914.1"/>
    </source>
</evidence>
<dbReference type="PROSITE" id="PS51352">
    <property type="entry name" value="THIOREDOXIN_2"/>
    <property type="match status" value="1"/>
</dbReference>
<proteinExistence type="predicted"/>
<dbReference type="PROSITE" id="PS51257">
    <property type="entry name" value="PROKAR_LIPOPROTEIN"/>
    <property type="match status" value="1"/>
</dbReference>
<evidence type="ECO:0000259" key="1">
    <source>
        <dbReference type="PROSITE" id="PS51352"/>
    </source>
</evidence>
<dbReference type="EMBL" id="CP136924">
    <property type="protein sequence ID" value="WXA02914.1"/>
    <property type="molecule type" value="Genomic_DNA"/>
</dbReference>
<evidence type="ECO:0000313" key="3">
    <source>
        <dbReference type="EMBL" id="WXA11924.1"/>
    </source>
</evidence>
<dbReference type="AlphaFoldDB" id="A0AAU6NZ63"/>
<gene>
    <name evidence="3" type="ORF">R3L15_07195</name>
    <name evidence="2" type="ORF">R3L16_00205</name>
</gene>
<dbReference type="InterPro" id="IPR013766">
    <property type="entry name" value="Thioredoxin_domain"/>
</dbReference>
<organism evidence="2 4">
    <name type="scientific">Mangrovimonas cancribranchiae</name>
    <dbReference type="NCBI Taxonomy" id="3080055"/>
    <lineage>
        <taxon>Bacteria</taxon>
        <taxon>Pseudomonadati</taxon>
        <taxon>Bacteroidota</taxon>
        <taxon>Flavobacteriia</taxon>
        <taxon>Flavobacteriales</taxon>
        <taxon>Flavobacteriaceae</taxon>
        <taxon>Mangrovimonas</taxon>
    </lineage>
</organism>
<reference evidence="2 4" key="1">
    <citation type="submission" date="2023-10" db="EMBL/GenBank/DDBJ databases">
        <title>Culture-based analysis of two novel bacteria associated with mangrove crab gills.</title>
        <authorList>
            <person name="Yang X."/>
            <person name="Garuglieri E."/>
            <person name="Van Goethem M.W."/>
            <person name="Fusi M."/>
            <person name="Marasco R."/>
            <person name="Daffonchio D.G."/>
        </authorList>
    </citation>
    <scope>NUCLEOTIDE SEQUENCE [LARGE SCALE GENOMIC DNA]</scope>
    <source>
        <strain evidence="3">UG2-1</strain>
        <strain evidence="2">UG2-2</strain>
        <strain evidence="4">UG2_2</strain>
    </source>
</reference>